<proteinExistence type="predicted"/>
<evidence type="ECO:0000313" key="2">
    <source>
        <dbReference type="Proteomes" id="UP000030759"/>
    </source>
</evidence>
<gene>
    <name evidence="1" type="ORF">H671_5g13983</name>
</gene>
<dbReference type="GO" id="GO:0016491">
    <property type="term" value="F:oxidoreductase activity"/>
    <property type="evidence" value="ECO:0007669"/>
    <property type="project" value="UniProtKB-KW"/>
</dbReference>
<name>A0A061I369_CRIGR</name>
<dbReference type="EMBL" id="KE676714">
    <property type="protein sequence ID" value="ERE73745.1"/>
    <property type="molecule type" value="Genomic_DNA"/>
</dbReference>
<dbReference type="EC" id="1.14.11.-" evidence="1"/>
<organism evidence="1 2">
    <name type="scientific">Cricetulus griseus</name>
    <name type="common">Chinese hamster</name>
    <name type="synonym">Cricetulus barabensis griseus</name>
    <dbReference type="NCBI Taxonomy" id="10029"/>
    <lineage>
        <taxon>Eukaryota</taxon>
        <taxon>Metazoa</taxon>
        <taxon>Chordata</taxon>
        <taxon>Craniata</taxon>
        <taxon>Vertebrata</taxon>
        <taxon>Euteleostomi</taxon>
        <taxon>Mammalia</taxon>
        <taxon>Eutheria</taxon>
        <taxon>Euarchontoglires</taxon>
        <taxon>Glires</taxon>
        <taxon>Rodentia</taxon>
        <taxon>Myomorpha</taxon>
        <taxon>Muroidea</taxon>
        <taxon>Cricetidae</taxon>
        <taxon>Cricetinae</taxon>
        <taxon>Cricetulus</taxon>
    </lineage>
</organism>
<protein>
    <submittedName>
        <fullName evidence="1">Histone demethylase UTY</fullName>
        <ecNumber evidence="1">1.14.11.-</ecNumber>
    </submittedName>
</protein>
<accession>A0A061I369</accession>
<reference evidence="2" key="1">
    <citation type="journal article" date="2013" name="Nat. Biotechnol.">
        <title>Chinese hamster genome sequenced from sorted chromosomes.</title>
        <authorList>
            <person name="Brinkrolf K."/>
            <person name="Rupp O."/>
            <person name="Laux H."/>
            <person name="Kollin F."/>
            <person name="Ernst W."/>
            <person name="Linke B."/>
            <person name="Kofler R."/>
            <person name="Romand S."/>
            <person name="Hesse F."/>
            <person name="Budach W.E."/>
            <person name="Galosy S."/>
            <person name="Muller D."/>
            <person name="Noll T."/>
            <person name="Wienberg J."/>
            <person name="Jostock T."/>
            <person name="Leonard M."/>
            <person name="Grillari J."/>
            <person name="Tauch A."/>
            <person name="Goesmann A."/>
            <person name="Helk B."/>
            <person name="Mott J.E."/>
            <person name="Puhler A."/>
            <person name="Borth N."/>
        </authorList>
    </citation>
    <scope>NUCLEOTIDE SEQUENCE [LARGE SCALE GENOMIC DNA]</scope>
    <source>
        <strain evidence="2">17A/GY</strain>
    </source>
</reference>
<evidence type="ECO:0000313" key="1">
    <source>
        <dbReference type="EMBL" id="ERE73745.1"/>
    </source>
</evidence>
<sequence>MAAAKASIDSEEASLILTVEEKKALCELDSSFFGFLSRSEDGARTKTLLNKAYLNFLVVSGPASTLTVQSINLFNAFWFHHSNDKMNTGKHEIILDVDDLVQISDGNFI</sequence>
<dbReference type="GO" id="GO:0032259">
    <property type="term" value="P:methylation"/>
    <property type="evidence" value="ECO:0007669"/>
    <property type="project" value="UniProtKB-KW"/>
</dbReference>
<dbReference type="AlphaFoldDB" id="A0A061I369"/>
<dbReference type="GO" id="GO:0008168">
    <property type="term" value="F:methyltransferase activity"/>
    <property type="evidence" value="ECO:0007669"/>
    <property type="project" value="UniProtKB-KW"/>
</dbReference>
<keyword evidence="1" id="KW-0560">Oxidoreductase</keyword>
<keyword evidence="1" id="KW-0489">Methyltransferase</keyword>
<dbReference type="Proteomes" id="UP000030759">
    <property type="component" value="Unassembled WGS sequence"/>
</dbReference>
<keyword evidence="1" id="KW-0808">Transferase</keyword>